<dbReference type="PANTHER" id="PTHR46917">
    <property type="entry name" value="MORN REPEAT-CONTAINING PROTEIN 2"/>
    <property type="match status" value="1"/>
</dbReference>
<evidence type="ECO:0000256" key="1">
    <source>
        <dbReference type="ARBA" id="ARBA00022737"/>
    </source>
</evidence>
<dbReference type="FunFam" id="2.20.110.10:FF:000025">
    <property type="entry name" value="MORN repeat, putative"/>
    <property type="match status" value="1"/>
</dbReference>
<dbReference type="AlphaFoldDB" id="A0A0S4J8K4"/>
<organism evidence="2 3">
    <name type="scientific">Bodo saltans</name>
    <name type="common">Flagellated protozoan</name>
    <dbReference type="NCBI Taxonomy" id="75058"/>
    <lineage>
        <taxon>Eukaryota</taxon>
        <taxon>Discoba</taxon>
        <taxon>Euglenozoa</taxon>
        <taxon>Kinetoplastea</taxon>
        <taxon>Metakinetoplastina</taxon>
        <taxon>Eubodonida</taxon>
        <taxon>Bodonidae</taxon>
        <taxon>Bodo</taxon>
    </lineage>
</organism>
<sequence>MPPKKGKDEKKDEGPQEVVEETGTFIFPDHNDATYSGMIIKRDGVMMRNGKGSFTDVALTFEGEWKDDTMHGEGRLVFRDDGSSYEGQFVDGLFDGRGVYLWGNGSRYEGQWRLNRMHGEGQYTDADGVVWTGKFYNGTGPGLRKATTV</sequence>
<dbReference type="OMA" id="MEGDGQF"/>
<dbReference type="Proteomes" id="UP000051952">
    <property type="component" value="Unassembled WGS sequence"/>
</dbReference>
<name>A0A0S4J8K4_BODSA</name>
<dbReference type="InterPro" id="IPR052849">
    <property type="entry name" value="MORN_repeat_protein"/>
</dbReference>
<gene>
    <name evidence="2" type="ORF">BSAL_11705</name>
</gene>
<keyword evidence="1" id="KW-0677">Repeat</keyword>
<dbReference type="SUPFAM" id="SSF82185">
    <property type="entry name" value="Histone H3 K4-specific methyltransferase SET7/9 N-terminal domain"/>
    <property type="match status" value="1"/>
</dbReference>
<dbReference type="InterPro" id="IPR003409">
    <property type="entry name" value="MORN"/>
</dbReference>
<dbReference type="Pfam" id="PF02493">
    <property type="entry name" value="MORN"/>
    <property type="match status" value="3"/>
</dbReference>
<dbReference type="Gene3D" id="2.20.110.10">
    <property type="entry name" value="Histone H3 K4-specific methyltransferase SET7/9 N-terminal domain"/>
    <property type="match status" value="2"/>
</dbReference>
<dbReference type="SMART" id="SM00698">
    <property type="entry name" value="MORN"/>
    <property type="match status" value="3"/>
</dbReference>
<proteinExistence type="predicted"/>
<protein>
    <recommendedName>
        <fullName evidence="4">MORN repeat-containing protein</fullName>
    </recommendedName>
</protein>
<dbReference type="EMBL" id="CYKH01001581">
    <property type="protein sequence ID" value="CUG87740.1"/>
    <property type="molecule type" value="Genomic_DNA"/>
</dbReference>
<evidence type="ECO:0000313" key="3">
    <source>
        <dbReference type="Proteomes" id="UP000051952"/>
    </source>
</evidence>
<reference evidence="3" key="1">
    <citation type="submission" date="2015-09" db="EMBL/GenBank/DDBJ databases">
        <authorList>
            <consortium name="Pathogen Informatics"/>
        </authorList>
    </citation>
    <scope>NUCLEOTIDE SEQUENCE [LARGE SCALE GENOMIC DNA]</scope>
    <source>
        <strain evidence="3">Lake Konstanz</strain>
    </source>
</reference>
<evidence type="ECO:0008006" key="4">
    <source>
        <dbReference type="Google" id="ProtNLM"/>
    </source>
</evidence>
<dbReference type="OrthoDB" id="437960at2759"/>
<accession>A0A0S4J8K4</accession>
<dbReference type="VEuPathDB" id="TriTrypDB:BSAL_11705"/>
<keyword evidence="3" id="KW-1185">Reference proteome</keyword>
<dbReference type="PANTHER" id="PTHR46917:SF1">
    <property type="entry name" value="MORN REPEAT-CONTAINING PROTEIN 2"/>
    <property type="match status" value="1"/>
</dbReference>
<evidence type="ECO:0000313" key="2">
    <source>
        <dbReference type="EMBL" id="CUG87740.1"/>
    </source>
</evidence>